<dbReference type="EMBL" id="JAGKQM010000004">
    <property type="protein sequence ID" value="KAH0928833.1"/>
    <property type="molecule type" value="Genomic_DNA"/>
</dbReference>
<keyword evidence="2" id="KW-1185">Reference proteome</keyword>
<evidence type="ECO:0000313" key="1">
    <source>
        <dbReference type="EMBL" id="KAH0928833.1"/>
    </source>
</evidence>
<comment type="caution">
    <text evidence="1">The sequence shown here is derived from an EMBL/GenBank/DDBJ whole genome shotgun (WGS) entry which is preliminary data.</text>
</comment>
<accession>A0ABQ8DHZ9</accession>
<evidence type="ECO:0008006" key="3">
    <source>
        <dbReference type="Google" id="ProtNLM"/>
    </source>
</evidence>
<gene>
    <name evidence="1" type="ORF">HID58_014560</name>
</gene>
<dbReference type="InterPro" id="IPR052929">
    <property type="entry name" value="RNase_H-like_EbsB-rel"/>
</dbReference>
<proteinExistence type="predicted"/>
<sequence>MLGNKFVFEGHSSLENMLSSAIGLAREWSTEVKKKESLPRSIKTPVETPMPPEALVVKSDAAWSIQHEAGGLFGVNWVGSVLIVEGIATREAFRACAEMRLKMVKFESECSQLIKALNAGPPVRELYGAIADILSWQLGLSLERNSVADKLAKYALIVSETLVAGVAVNALN</sequence>
<name>A0ABQ8DHZ9_BRANA</name>
<organism evidence="1 2">
    <name type="scientific">Brassica napus</name>
    <name type="common">Rape</name>
    <dbReference type="NCBI Taxonomy" id="3708"/>
    <lineage>
        <taxon>Eukaryota</taxon>
        <taxon>Viridiplantae</taxon>
        <taxon>Streptophyta</taxon>
        <taxon>Embryophyta</taxon>
        <taxon>Tracheophyta</taxon>
        <taxon>Spermatophyta</taxon>
        <taxon>Magnoliopsida</taxon>
        <taxon>eudicotyledons</taxon>
        <taxon>Gunneridae</taxon>
        <taxon>Pentapetalae</taxon>
        <taxon>rosids</taxon>
        <taxon>malvids</taxon>
        <taxon>Brassicales</taxon>
        <taxon>Brassicaceae</taxon>
        <taxon>Brassiceae</taxon>
        <taxon>Brassica</taxon>
    </lineage>
</organism>
<evidence type="ECO:0000313" key="2">
    <source>
        <dbReference type="Proteomes" id="UP000824890"/>
    </source>
</evidence>
<dbReference type="PANTHER" id="PTHR47074">
    <property type="entry name" value="BNAC02G40300D PROTEIN"/>
    <property type="match status" value="1"/>
</dbReference>
<reference evidence="1 2" key="1">
    <citation type="submission" date="2021-05" db="EMBL/GenBank/DDBJ databases">
        <title>Genome Assembly of Synthetic Allotetraploid Brassica napus Reveals Homoeologous Exchanges between Subgenomes.</title>
        <authorList>
            <person name="Davis J.T."/>
        </authorList>
    </citation>
    <scope>NUCLEOTIDE SEQUENCE [LARGE SCALE GENOMIC DNA]</scope>
    <source>
        <strain evidence="2">cv. Da-Ae</strain>
        <tissue evidence="1">Seedling</tissue>
    </source>
</reference>
<dbReference type="Proteomes" id="UP000824890">
    <property type="component" value="Unassembled WGS sequence"/>
</dbReference>
<dbReference type="PANTHER" id="PTHR47074:SF11">
    <property type="entry name" value="REVERSE TRANSCRIPTASE-LIKE PROTEIN"/>
    <property type="match status" value="1"/>
</dbReference>
<protein>
    <recommendedName>
        <fullName evidence="3">RNase H type-1 domain-containing protein</fullName>
    </recommendedName>
</protein>